<gene>
    <name evidence="2" type="ORF">NDU88_006380</name>
</gene>
<protein>
    <submittedName>
        <fullName evidence="2">Uncharacterized protein</fullName>
    </submittedName>
</protein>
<feature type="compositionally biased region" description="Basic and acidic residues" evidence="1">
    <location>
        <begin position="1"/>
        <end position="27"/>
    </location>
</feature>
<dbReference type="Proteomes" id="UP001066276">
    <property type="component" value="Chromosome 2_1"/>
</dbReference>
<comment type="caution">
    <text evidence="2">The sequence shown here is derived from an EMBL/GenBank/DDBJ whole genome shotgun (WGS) entry which is preliminary data.</text>
</comment>
<sequence>MAGAQSKKDHTLKDMFIHPSGRQEDRPAATATTGSQAEDKQLEALVTRSFFEALFTSFRDDLHSVKKELSQDLKVLRMEMSELGGRVPMLEDRETPRDEEIA</sequence>
<dbReference type="EMBL" id="JANPWB010000003">
    <property type="protein sequence ID" value="KAJ1202583.1"/>
    <property type="molecule type" value="Genomic_DNA"/>
</dbReference>
<organism evidence="2 3">
    <name type="scientific">Pleurodeles waltl</name>
    <name type="common">Iberian ribbed newt</name>
    <dbReference type="NCBI Taxonomy" id="8319"/>
    <lineage>
        <taxon>Eukaryota</taxon>
        <taxon>Metazoa</taxon>
        <taxon>Chordata</taxon>
        <taxon>Craniata</taxon>
        <taxon>Vertebrata</taxon>
        <taxon>Euteleostomi</taxon>
        <taxon>Amphibia</taxon>
        <taxon>Batrachia</taxon>
        <taxon>Caudata</taxon>
        <taxon>Salamandroidea</taxon>
        <taxon>Salamandridae</taxon>
        <taxon>Pleurodelinae</taxon>
        <taxon>Pleurodeles</taxon>
    </lineage>
</organism>
<name>A0AAV7VQK2_PLEWA</name>
<evidence type="ECO:0000313" key="3">
    <source>
        <dbReference type="Proteomes" id="UP001066276"/>
    </source>
</evidence>
<dbReference type="AlphaFoldDB" id="A0AAV7VQK2"/>
<reference evidence="2" key="1">
    <citation type="journal article" date="2022" name="bioRxiv">
        <title>Sequencing and chromosome-scale assembly of the giantPleurodeles waltlgenome.</title>
        <authorList>
            <person name="Brown T."/>
            <person name="Elewa A."/>
            <person name="Iarovenko S."/>
            <person name="Subramanian E."/>
            <person name="Araus A.J."/>
            <person name="Petzold A."/>
            <person name="Susuki M."/>
            <person name="Suzuki K.-i.T."/>
            <person name="Hayashi T."/>
            <person name="Toyoda A."/>
            <person name="Oliveira C."/>
            <person name="Osipova E."/>
            <person name="Leigh N.D."/>
            <person name="Simon A."/>
            <person name="Yun M.H."/>
        </authorList>
    </citation>
    <scope>NUCLEOTIDE SEQUENCE</scope>
    <source>
        <strain evidence="2">20211129_DDA</strain>
        <tissue evidence="2">Liver</tissue>
    </source>
</reference>
<evidence type="ECO:0000313" key="2">
    <source>
        <dbReference type="EMBL" id="KAJ1202583.1"/>
    </source>
</evidence>
<keyword evidence="3" id="KW-1185">Reference proteome</keyword>
<proteinExistence type="predicted"/>
<accession>A0AAV7VQK2</accession>
<feature type="region of interest" description="Disordered" evidence="1">
    <location>
        <begin position="1"/>
        <end position="40"/>
    </location>
</feature>
<evidence type="ECO:0000256" key="1">
    <source>
        <dbReference type="SAM" id="MobiDB-lite"/>
    </source>
</evidence>